<dbReference type="Proteomes" id="UP000011115">
    <property type="component" value="Unassembled WGS sequence"/>
</dbReference>
<feature type="region of interest" description="Disordered" evidence="1">
    <location>
        <begin position="321"/>
        <end position="462"/>
    </location>
</feature>
<dbReference type="AlphaFoldDB" id="M1AAI3"/>
<sequence>MVSYFITPICIVVGFDRLISSNSNSDHPLPDEVIFVLLYGMCLVFLISYAYAIIIRPSLDNGLRYMPTIPPDVMTDMPWWEQVSRRIVYVIVGPPPDRIAGFITQFVVTLNNIRMTFLLIALLCSGIGLDPVITYLLVKERFSRWGTCPPFIRKIMKFSLGLVGIILFQYFFRSPSTHQLVGFLFVTIAWLGNLAMVKPSTDLGIFNFLLVNACLSCAVDHFNLGIRTWLVFAACILLYFLREKLDSVTLSYDRRYRPEQDQLLSQIPPSLPSSIDDVDVVPNSSSATLTHQPTLEGTSTNSLEFSISYSPEQDQLLSQIPPSLPSSIDDVDVVPNSSSGTLTRQTTLEQSSTNSPCTTLIHQPTLEGTSTNSPSTTLTRQPTLVRSSTNSPSGTLTLQTTLKRSSTNSPSTTLTHQPTLEQSSTNSPATTLTRQPTLVRSSTNSPSGILTCQPTLERSSTI</sequence>
<reference evidence="3" key="2">
    <citation type="submission" date="2015-06" db="UniProtKB">
        <authorList>
            <consortium name="EnsemblPlants"/>
        </authorList>
    </citation>
    <scope>IDENTIFICATION</scope>
    <source>
        <strain evidence="3">DM1-3 516 R44</strain>
    </source>
</reference>
<keyword evidence="2" id="KW-0812">Transmembrane</keyword>
<evidence type="ECO:0000256" key="1">
    <source>
        <dbReference type="SAM" id="MobiDB-lite"/>
    </source>
</evidence>
<dbReference type="Gramene" id="PGSC0003DMT400018376">
    <property type="protein sequence ID" value="PGSC0003DMT400018376"/>
    <property type="gene ID" value="PGSC0003DMG400007135"/>
</dbReference>
<reference evidence="4" key="1">
    <citation type="journal article" date="2011" name="Nature">
        <title>Genome sequence and analysis of the tuber crop potato.</title>
        <authorList>
            <consortium name="The Potato Genome Sequencing Consortium"/>
        </authorList>
    </citation>
    <scope>NUCLEOTIDE SEQUENCE [LARGE SCALE GENOMIC DNA]</scope>
    <source>
        <strain evidence="4">cv. DM1-3 516 R44</strain>
    </source>
</reference>
<feature type="compositionally biased region" description="Polar residues" evidence="1">
    <location>
        <begin position="340"/>
        <end position="462"/>
    </location>
</feature>
<feature type="transmembrane region" description="Helical" evidence="2">
    <location>
        <begin position="224"/>
        <end position="241"/>
    </location>
</feature>
<feature type="compositionally biased region" description="Low complexity" evidence="1">
    <location>
        <begin position="321"/>
        <end position="339"/>
    </location>
</feature>
<keyword evidence="2" id="KW-1133">Transmembrane helix</keyword>
<dbReference type="EnsemblPlants" id="PGSC0003DMT400018376">
    <property type="protein sequence ID" value="PGSC0003DMT400018376"/>
    <property type="gene ID" value="PGSC0003DMG400007135"/>
</dbReference>
<accession>M1AAI3</accession>
<keyword evidence="2" id="KW-0472">Membrane</keyword>
<dbReference type="HOGENOM" id="CLU_592387_0_0_1"/>
<dbReference type="InParanoid" id="M1AAI3"/>
<name>M1AAI3_SOLTU</name>
<keyword evidence="4" id="KW-1185">Reference proteome</keyword>
<evidence type="ECO:0000313" key="4">
    <source>
        <dbReference type="Proteomes" id="UP000011115"/>
    </source>
</evidence>
<evidence type="ECO:0000256" key="2">
    <source>
        <dbReference type="SAM" id="Phobius"/>
    </source>
</evidence>
<organism evidence="3 4">
    <name type="scientific">Solanum tuberosum</name>
    <name type="common">Potato</name>
    <dbReference type="NCBI Taxonomy" id="4113"/>
    <lineage>
        <taxon>Eukaryota</taxon>
        <taxon>Viridiplantae</taxon>
        <taxon>Streptophyta</taxon>
        <taxon>Embryophyta</taxon>
        <taxon>Tracheophyta</taxon>
        <taxon>Spermatophyta</taxon>
        <taxon>Magnoliopsida</taxon>
        <taxon>eudicotyledons</taxon>
        <taxon>Gunneridae</taxon>
        <taxon>Pentapetalae</taxon>
        <taxon>asterids</taxon>
        <taxon>lamiids</taxon>
        <taxon>Solanales</taxon>
        <taxon>Solanaceae</taxon>
        <taxon>Solanoideae</taxon>
        <taxon>Solaneae</taxon>
        <taxon>Solanum</taxon>
    </lineage>
</organism>
<dbReference type="PaxDb" id="4113-PGSC0003DMT400018376"/>
<feature type="transmembrane region" description="Helical" evidence="2">
    <location>
        <begin position="33"/>
        <end position="54"/>
    </location>
</feature>
<feature type="transmembrane region" description="Helical" evidence="2">
    <location>
        <begin position="180"/>
        <end position="197"/>
    </location>
</feature>
<protein>
    <submittedName>
        <fullName evidence="3">Mucin</fullName>
    </submittedName>
</protein>
<evidence type="ECO:0000313" key="3">
    <source>
        <dbReference type="EnsemblPlants" id="PGSC0003DMT400018376"/>
    </source>
</evidence>
<proteinExistence type="predicted"/>
<feature type="transmembrane region" description="Helical" evidence="2">
    <location>
        <begin position="150"/>
        <end position="168"/>
    </location>
</feature>
<feature type="transmembrane region" description="Helical" evidence="2">
    <location>
        <begin position="117"/>
        <end position="138"/>
    </location>
</feature>